<name>A0A2G5BD96_COERN</name>
<dbReference type="STRING" id="763665.A0A2G5BD96"/>
<dbReference type="InterPro" id="IPR036291">
    <property type="entry name" value="NAD(P)-bd_dom_sf"/>
</dbReference>
<dbReference type="InterPro" id="IPR051207">
    <property type="entry name" value="ComplexI_NDUFA9_subunit"/>
</dbReference>
<sequence>MANTRRIFVVGGSGFVGRAICNTALARGWEVLSLSRHGAPDRSTMARSNLSAHLANDVKWIKGDALRPETFREHLAGCEAVVHSVGVLMENGYKSLVNLGSHNSAYRASTATYESANRDTALCVAHVARETPGVKAFAYISASDTLPFLDPRYISTKREVERELLAHKDQLRPILLRPSFMFSPARPLTLPIAAGVEAFRTLFHRTPIGCVLKSTPFAKAAVPALRRELVAEAVINAISNPQVSGVLEISDIERIGKSHQ</sequence>
<dbReference type="EMBL" id="KZ303496">
    <property type="protein sequence ID" value="PIA16981.1"/>
    <property type="molecule type" value="Genomic_DNA"/>
</dbReference>
<feature type="domain" description="NAD-dependent epimerase/dehydratase" evidence="1">
    <location>
        <begin position="7"/>
        <end position="185"/>
    </location>
</feature>
<dbReference type="Gene3D" id="3.40.50.720">
    <property type="entry name" value="NAD(P)-binding Rossmann-like Domain"/>
    <property type="match status" value="1"/>
</dbReference>
<evidence type="ECO:0000313" key="3">
    <source>
        <dbReference type="Proteomes" id="UP000242474"/>
    </source>
</evidence>
<evidence type="ECO:0000313" key="2">
    <source>
        <dbReference type="EMBL" id="PIA16981.1"/>
    </source>
</evidence>
<evidence type="ECO:0000259" key="1">
    <source>
        <dbReference type="Pfam" id="PF01370"/>
    </source>
</evidence>
<dbReference type="GO" id="GO:0005739">
    <property type="term" value="C:mitochondrion"/>
    <property type="evidence" value="ECO:0007669"/>
    <property type="project" value="TreeGrafter"/>
</dbReference>
<organism evidence="2 3">
    <name type="scientific">Coemansia reversa (strain ATCC 12441 / NRRL 1564)</name>
    <dbReference type="NCBI Taxonomy" id="763665"/>
    <lineage>
        <taxon>Eukaryota</taxon>
        <taxon>Fungi</taxon>
        <taxon>Fungi incertae sedis</taxon>
        <taxon>Zoopagomycota</taxon>
        <taxon>Kickxellomycotina</taxon>
        <taxon>Kickxellomycetes</taxon>
        <taxon>Kickxellales</taxon>
        <taxon>Kickxellaceae</taxon>
        <taxon>Coemansia</taxon>
    </lineage>
</organism>
<proteinExistence type="predicted"/>
<dbReference type="AlphaFoldDB" id="A0A2G5BD96"/>
<dbReference type="OrthoDB" id="276721at2759"/>
<reference evidence="2 3" key="1">
    <citation type="journal article" date="2015" name="Genome Biol. Evol.">
        <title>Phylogenomic analyses indicate that early fungi evolved digesting cell walls of algal ancestors of land plants.</title>
        <authorList>
            <person name="Chang Y."/>
            <person name="Wang S."/>
            <person name="Sekimoto S."/>
            <person name="Aerts A.L."/>
            <person name="Choi C."/>
            <person name="Clum A."/>
            <person name="LaButti K.M."/>
            <person name="Lindquist E.A."/>
            <person name="Yee Ngan C."/>
            <person name="Ohm R.A."/>
            <person name="Salamov A.A."/>
            <person name="Grigoriev I.V."/>
            <person name="Spatafora J.W."/>
            <person name="Berbee M.L."/>
        </authorList>
    </citation>
    <scope>NUCLEOTIDE SEQUENCE [LARGE SCALE GENOMIC DNA]</scope>
    <source>
        <strain evidence="2 3">NRRL 1564</strain>
    </source>
</reference>
<dbReference type="PANTHER" id="PTHR12126">
    <property type="entry name" value="NADH-UBIQUINONE OXIDOREDUCTASE 39 KDA SUBUNIT-RELATED"/>
    <property type="match status" value="1"/>
</dbReference>
<protein>
    <submittedName>
        <fullName evidence="2">NAD(P)-binding protein</fullName>
    </submittedName>
</protein>
<dbReference type="SUPFAM" id="SSF51735">
    <property type="entry name" value="NAD(P)-binding Rossmann-fold domains"/>
    <property type="match status" value="1"/>
</dbReference>
<dbReference type="PANTHER" id="PTHR12126:SF16">
    <property type="entry name" value="MIOREX COMPLEX COMPONENT 2"/>
    <property type="match status" value="1"/>
</dbReference>
<keyword evidence="3" id="KW-1185">Reference proteome</keyword>
<dbReference type="Proteomes" id="UP000242474">
    <property type="component" value="Unassembled WGS sequence"/>
</dbReference>
<gene>
    <name evidence="2" type="ORF">COEREDRAFT_41640</name>
</gene>
<dbReference type="GO" id="GO:0044877">
    <property type="term" value="F:protein-containing complex binding"/>
    <property type="evidence" value="ECO:0007669"/>
    <property type="project" value="TreeGrafter"/>
</dbReference>
<dbReference type="Pfam" id="PF01370">
    <property type="entry name" value="Epimerase"/>
    <property type="match status" value="1"/>
</dbReference>
<dbReference type="InterPro" id="IPR001509">
    <property type="entry name" value="Epimerase_deHydtase"/>
</dbReference>
<accession>A0A2G5BD96</accession>